<evidence type="ECO:0000313" key="1">
    <source>
        <dbReference type="EMBL" id="KAF8393728.1"/>
    </source>
</evidence>
<dbReference type="EMBL" id="JABCRI010000014">
    <property type="protein sequence ID" value="KAF8393728.1"/>
    <property type="molecule type" value="Genomic_DNA"/>
</dbReference>
<dbReference type="Proteomes" id="UP000655225">
    <property type="component" value="Unassembled WGS sequence"/>
</dbReference>
<keyword evidence="2" id="KW-1185">Reference proteome</keyword>
<reference evidence="1 2" key="1">
    <citation type="submission" date="2020-04" db="EMBL/GenBank/DDBJ databases">
        <title>Plant Genome Project.</title>
        <authorList>
            <person name="Zhang R.-G."/>
        </authorList>
    </citation>
    <scope>NUCLEOTIDE SEQUENCE [LARGE SCALE GENOMIC DNA]</scope>
    <source>
        <strain evidence="1">YNK0</strain>
        <tissue evidence="1">Leaf</tissue>
    </source>
</reference>
<proteinExistence type="predicted"/>
<evidence type="ECO:0000313" key="2">
    <source>
        <dbReference type="Proteomes" id="UP000655225"/>
    </source>
</evidence>
<organism evidence="1 2">
    <name type="scientific">Tetracentron sinense</name>
    <name type="common">Spur-leaf</name>
    <dbReference type="NCBI Taxonomy" id="13715"/>
    <lineage>
        <taxon>Eukaryota</taxon>
        <taxon>Viridiplantae</taxon>
        <taxon>Streptophyta</taxon>
        <taxon>Embryophyta</taxon>
        <taxon>Tracheophyta</taxon>
        <taxon>Spermatophyta</taxon>
        <taxon>Magnoliopsida</taxon>
        <taxon>Trochodendrales</taxon>
        <taxon>Trochodendraceae</taxon>
        <taxon>Tetracentron</taxon>
    </lineage>
</organism>
<sequence length="145" mass="16026">MKRVEVLREIQDLTLHHLGQFLAGKCADSPHEPLQILDIVSLSHAMADLVMGMLIEMSNSFVQTDSLIELDLQKCGSVMDLLHIIEVDLYHVEKQAQQIAANDLGLMLIPGDNITVLLVVTVLEQRLETIGSCLVTRDNSGIPTK</sequence>
<protein>
    <submittedName>
        <fullName evidence="1">Uncharacterized protein</fullName>
    </submittedName>
</protein>
<dbReference type="OrthoDB" id="10258297at2759"/>
<name>A0A834YW87_TETSI</name>
<accession>A0A834YW87</accession>
<comment type="caution">
    <text evidence="1">The sequence shown here is derived from an EMBL/GenBank/DDBJ whole genome shotgun (WGS) entry which is preliminary data.</text>
</comment>
<dbReference type="AlphaFoldDB" id="A0A834YW87"/>
<gene>
    <name evidence="1" type="ORF">HHK36_019926</name>
</gene>